<accession>A0ABZ3H6T7</accession>
<keyword evidence="1" id="KW-0812">Transmembrane</keyword>
<evidence type="ECO:0000256" key="1">
    <source>
        <dbReference type="SAM" id="Phobius"/>
    </source>
</evidence>
<evidence type="ECO:0000313" key="3">
    <source>
        <dbReference type="EMBL" id="XAU14246.1"/>
    </source>
</evidence>
<evidence type="ECO:0000256" key="2">
    <source>
        <dbReference type="SAM" id="SignalP"/>
    </source>
</evidence>
<proteinExistence type="predicted"/>
<name>A0ABZ3H6T7_9BACT</name>
<keyword evidence="2" id="KW-0732">Signal</keyword>
<organism evidence="3 4">
    <name type="scientific">Sulfurimonas diazotrophicus</name>
    <dbReference type="NCBI Taxonomy" id="3131939"/>
    <lineage>
        <taxon>Bacteria</taxon>
        <taxon>Pseudomonadati</taxon>
        <taxon>Campylobacterota</taxon>
        <taxon>Epsilonproteobacteria</taxon>
        <taxon>Campylobacterales</taxon>
        <taxon>Sulfurimonadaceae</taxon>
        <taxon>Sulfurimonas</taxon>
    </lineage>
</organism>
<feature type="signal peptide" evidence="2">
    <location>
        <begin position="1"/>
        <end position="17"/>
    </location>
</feature>
<feature type="transmembrane region" description="Helical" evidence="1">
    <location>
        <begin position="295"/>
        <end position="316"/>
    </location>
</feature>
<gene>
    <name evidence="3" type="ORF">WCY31_08245</name>
</gene>
<reference evidence="3 4" key="1">
    <citation type="submission" date="2024-03" db="EMBL/GenBank/DDBJ databases">
        <title>Sulfurimonas sp. HSL3-1.</title>
        <authorList>
            <person name="Wang S."/>
        </authorList>
    </citation>
    <scope>NUCLEOTIDE SEQUENCE [LARGE SCALE GENOMIC DNA]</scope>
    <source>
        <strain evidence="3 4">HSL3-1</strain>
    </source>
</reference>
<protein>
    <submittedName>
        <fullName evidence="3">Uncharacterized protein</fullName>
    </submittedName>
</protein>
<dbReference type="Proteomes" id="UP001447842">
    <property type="component" value="Chromosome"/>
</dbReference>
<keyword evidence="1" id="KW-1133">Transmembrane helix</keyword>
<evidence type="ECO:0000313" key="4">
    <source>
        <dbReference type="Proteomes" id="UP001447842"/>
    </source>
</evidence>
<sequence length="333" mass="36678">MVKYLIAVALTAVTALAARPEGIVPKAAYAKATHAKVFCAPLWISRENPYAGAKKWEGMGSGSGYGRPEGRTKLWLVTGGRGGTPRTLGSAGGMAMAFENDHRGVEANVSVKRGSASLTVATRTPGRYAVYYVEDSVKEGVRCTNSAKYELTYGRHGDKVELNRSNETALPFEIVRVKEAEEGLFTHFVSGDTLMFKTMYKGVPKAGVAVTMRTGEGWSKRTVSDENGSATFTLIKAYFPAWNAFDKRHEERFVVTAAWSEEGNGTLGEAPYGTHRFVTTYPGRFFPEPSSYKSYAFALLFGTAALLLTGIFVYLYRRRRVKPYAEVRFDEKD</sequence>
<dbReference type="EMBL" id="CP147920">
    <property type="protein sequence ID" value="XAU14246.1"/>
    <property type="molecule type" value="Genomic_DNA"/>
</dbReference>
<dbReference type="RefSeq" id="WP_345972018.1">
    <property type="nucleotide sequence ID" value="NZ_CP147920.1"/>
</dbReference>
<feature type="chain" id="PRO_5045467828" evidence="2">
    <location>
        <begin position="18"/>
        <end position="333"/>
    </location>
</feature>
<keyword evidence="4" id="KW-1185">Reference proteome</keyword>
<keyword evidence="1" id="KW-0472">Membrane</keyword>